<dbReference type="Proteomes" id="UP000811609">
    <property type="component" value="Chromosome 16"/>
</dbReference>
<evidence type="ECO:0000313" key="3">
    <source>
        <dbReference type="Proteomes" id="UP000811609"/>
    </source>
</evidence>
<evidence type="ECO:0000313" key="2">
    <source>
        <dbReference type="EMBL" id="KAG6625150.1"/>
    </source>
</evidence>
<dbReference type="AlphaFoldDB" id="A0A8T1N7K8"/>
<feature type="domain" description="Reverse transcriptase zinc-binding" evidence="1">
    <location>
        <begin position="209"/>
        <end position="304"/>
    </location>
</feature>
<comment type="caution">
    <text evidence="2">The sequence shown here is derived from an EMBL/GenBank/DDBJ whole genome shotgun (WGS) entry which is preliminary data.</text>
</comment>
<evidence type="ECO:0000259" key="1">
    <source>
        <dbReference type="Pfam" id="PF13966"/>
    </source>
</evidence>
<proteinExistence type="predicted"/>
<protein>
    <recommendedName>
        <fullName evidence="1">Reverse transcriptase zinc-binding domain-containing protein</fullName>
    </recommendedName>
</protein>
<dbReference type="Pfam" id="PF13966">
    <property type="entry name" value="zf-RVT"/>
    <property type="match status" value="1"/>
</dbReference>
<name>A0A8T1N7K8_CARIL</name>
<accession>A0A8T1N7K8</accession>
<gene>
    <name evidence="2" type="ORF">CIPAW_16G076300</name>
</gene>
<dbReference type="InterPro" id="IPR026960">
    <property type="entry name" value="RVT-Znf"/>
</dbReference>
<sequence length="382" mass="44341">MGIFKLPRLLLQELNKMVRSFWWNHKPQEHKVHWIHWNQLRKAKSQGGLGLRDFSNFNLALLAKQGWRVVNNPDSLAARVLKEKYFSNSSFLSTKLGQNSSYLWQSFLAARSLLKEGLVWRIGDGASTEIWNDRWLLRQSIYRTPISVRFLQADTKVSNLISSSTNQWKRDLVYAMFSREEAECIVAIPLSPYPKPDRRVWRCTTSGEFSVKSAYHLLTEKDEQLNGQSSAPSPSKPPWTKVWNLNVPNATKTFLWRACLNGLPTRDNLMKRTVVEDPACPVCGLQPETVEHILWSCASARDVWSLSSRKLQKAGPLFHHFRELVEVFIEALDIKDLKVFAVTSWLIWKRRNELVFKHTLQHPRKVSQQSTYLLEELQQVSQ</sequence>
<keyword evidence="3" id="KW-1185">Reference proteome</keyword>
<dbReference type="PANTHER" id="PTHR33116:SF86">
    <property type="entry name" value="REVERSE TRANSCRIPTASE DOMAIN-CONTAINING PROTEIN"/>
    <property type="match status" value="1"/>
</dbReference>
<organism evidence="2 3">
    <name type="scientific">Carya illinoinensis</name>
    <name type="common">Pecan</name>
    <dbReference type="NCBI Taxonomy" id="32201"/>
    <lineage>
        <taxon>Eukaryota</taxon>
        <taxon>Viridiplantae</taxon>
        <taxon>Streptophyta</taxon>
        <taxon>Embryophyta</taxon>
        <taxon>Tracheophyta</taxon>
        <taxon>Spermatophyta</taxon>
        <taxon>Magnoliopsida</taxon>
        <taxon>eudicotyledons</taxon>
        <taxon>Gunneridae</taxon>
        <taxon>Pentapetalae</taxon>
        <taxon>rosids</taxon>
        <taxon>fabids</taxon>
        <taxon>Fagales</taxon>
        <taxon>Juglandaceae</taxon>
        <taxon>Carya</taxon>
    </lineage>
</organism>
<reference evidence="2" key="1">
    <citation type="submission" date="2020-12" db="EMBL/GenBank/DDBJ databases">
        <title>WGS assembly of Carya illinoinensis cv. Pawnee.</title>
        <authorList>
            <person name="Platts A."/>
            <person name="Shu S."/>
            <person name="Wright S."/>
            <person name="Barry K."/>
            <person name="Edger P."/>
            <person name="Pires J.C."/>
            <person name="Schmutz J."/>
        </authorList>
    </citation>
    <scope>NUCLEOTIDE SEQUENCE</scope>
    <source>
        <tissue evidence="2">Leaf</tissue>
    </source>
</reference>
<dbReference type="EMBL" id="CM031824">
    <property type="protein sequence ID" value="KAG6625150.1"/>
    <property type="molecule type" value="Genomic_DNA"/>
</dbReference>
<dbReference type="PANTHER" id="PTHR33116">
    <property type="entry name" value="REVERSE TRANSCRIPTASE ZINC-BINDING DOMAIN-CONTAINING PROTEIN-RELATED-RELATED"/>
    <property type="match status" value="1"/>
</dbReference>